<feature type="non-terminal residue" evidence="2">
    <location>
        <position position="1"/>
    </location>
</feature>
<evidence type="ECO:0000256" key="1">
    <source>
        <dbReference type="SAM" id="Phobius"/>
    </source>
</evidence>
<protein>
    <submittedName>
        <fullName evidence="2">Uncharacterized protein</fullName>
    </submittedName>
</protein>
<keyword evidence="3" id="KW-1185">Reference proteome</keyword>
<dbReference type="Proteomes" id="UP000490939">
    <property type="component" value="Unassembled WGS sequence"/>
</dbReference>
<sequence length="99" mass="11114">CLEILEILATRDRPPTTVHYLQVIVHQAQTEFVEMLGKLLVLLGVKIYLVVCLVVLVQVLVLLSRLGAQMLLPILEILVLLLDRILLLGPDPQRKLAQT</sequence>
<accession>A0A8H3U115</accession>
<evidence type="ECO:0000313" key="2">
    <source>
        <dbReference type="EMBL" id="KAE9961053.1"/>
    </source>
</evidence>
<evidence type="ECO:0000313" key="3">
    <source>
        <dbReference type="Proteomes" id="UP000490939"/>
    </source>
</evidence>
<keyword evidence="1" id="KW-1133">Transmembrane helix</keyword>
<keyword evidence="1" id="KW-0472">Membrane</keyword>
<comment type="caution">
    <text evidence="2">The sequence shown here is derived from an EMBL/GenBank/DDBJ whole genome shotgun (WGS) entry which is preliminary data.</text>
</comment>
<gene>
    <name evidence="2" type="ORF">EG327_008911</name>
</gene>
<proteinExistence type="predicted"/>
<reference evidence="2 3" key="1">
    <citation type="submission" date="2019-07" db="EMBL/GenBank/DDBJ databases">
        <title>Venturia inaequalis Genome Resource.</title>
        <authorList>
            <person name="Lichtner F.J."/>
        </authorList>
    </citation>
    <scope>NUCLEOTIDE SEQUENCE [LARGE SCALE GENOMIC DNA]</scope>
    <source>
        <strain evidence="2 3">DMI_063113</strain>
    </source>
</reference>
<name>A0A8H3U115_VENIN</name>
<dbReference type="AlphaFoldDB" id="A0A8H3U115"/>
<organism evidence="2 3">
    <name type="scientific">Venturia inaequalis</name>
    <name type="common">Apple scab fungus</name>
    <dbReference type="NCBI Taxonomy" id="5025"/>
    <lineage>
        <taxon>Eukaryota</taxon>
        <taxon>Fungi</taxon>
        <taxon>Dikarya</taxon>
        <taxon>Ascomycota</taxon>
        <taxon>Pezizomycotina</taxon>
        <taxon>Dothideomycetes</taxon>
        <taxon>Pleosporomycetidae</taxon>
        <taxon>Venturiales</taxon>
        <taxon>Venturiaceae</taxon>
        <taxon>Venturia</taxon>
    </lineage>
</organism>
<keyword evidence="1" id="KW-0812">Transmembrane</keyword>
<dbReference type="EMBL" id="WNWR01005733">
    <property type="protein sequence ID" value="KAE9961053.1"/>
    <property type="molecule type" value="Genomic_DNA"/>
</dbReference>
<feature type="transmembrane region" description="Helical" evidence="1">
    <location>
        <begin position="70"/>
        <end position="89"/>
    </location>
</feature>
<feature type="transmembrane region" description="Helical" evidence="1">
    <location>
        <begin position="39"/>
        <end position="63"/>
    </location>
</feature>